<dbReference type="AlphaFoldDB" id="A0A1F7I8I2"/>
<gene>
    <name evidence="2" type="ORF">A3A74_07845</name>
</gene>
<dbReference type="EMBL" id="MGAF01000046">
    <property type="protein sequence ID" value="OGK39669.1"/>
    <property type="molecule type" value="Genomic_DNA"/>
</dbReference>
<sequence>MPVLAEWQKKGKLEKAADVLKWVSITALAVGAVYGVPLLVGAALLDLGISDPLTREMIEAWKNFTAKFKNALSSQNSRTPVPAN</sequence>
<evidence type="ECO:0000313" key="3">
    <source>
        <dbReference type="Proteomes" id="UP000179270"/>
    </source>
</evidence>
<evidence type="ECO:0000313" key="2">
    <source>
        <dbReference type="EMBL" id="OGK39669.1"/>
    </source>
</evidence>
<accession>A0A1F7I8I2</accession>
<organism evidence="2 3">
    <name type="scientific">Candidatus Roizmanbacteria bacterium RIFCSPLOWO2_01_FULL_35_13</name>
    <dbReference type="NCBI Taxonomy" id="1802055"/>
    <lineage>
        <taxon>Bacteria</taxon>
        <taxon>Candidatus Roizmaniibacteriota</taxon>
    </lineage>
</organism>
<keyword evidence="1" id="KW-0472">Membrane</keyword>
<feature type="transmembrane region" description="Helical" evidence="1">
    <location>
        <begin position="20"/>
        <end position="45"/>
    </location>
</feature>
<keyword evidence="1" id="KW-0812">Transmembrane</keyword>
<comment type="caution">
    <text evidence="2">The sequence shown here is derived from an EMBL/GenBank/DDBJ whole genome shotgun (WGS) entry which is preliminary data.</text>
</comment>
<dbReference type="Proteomes" id="UP000179270">
    <property type="component" value="Unassembled WGS sequence"/>
</dbReference>
<protein>
    <submittedName>
        <fullName evidence="2">Uncharacterized protein</fullName>
    </submittedName>
</protein>
<evidence type="ECO:0000256" key="1">
    <source>
        <dbReference type="SAM" id="Phobius"/>
    </source>
</evidence>
<keyword evidence="1" id="KW-1133">Transmembrane helix</keyword>
<name>A0A1F7I8I2_9BACT</name>
<reference evidence="2 3" key="1">
    <citation type="journal article" date="2016" name="Nat. Commun.">
        <title>Thousands of microbial genomes shed light on interconnected biogeochemical processes in an aquifer system.</title>
        <authorList>
            <person name="Anantharaman K."/>
            <person name="Brown C.T."/>
            <person name="Hug L.A."/>
            <person name="Sharon I."/>
            <person name="Castelle C.J."/>
            <person name="Probst A.J."/>
            <person name="Thomas B.C."/>
            <person name="Singh A."/>
            <person name="Wilkins M.J."/>
            <person name="Karaoz U."/>
            <person name="Brodie E.L."/>
            <person name="Williams K.H."/>
            <person name="Hubbard S.S."/>
            <person name="Banfield J.F."/>
        </authorList>
    </citation>
    <scope>NUCLEOTIDE SEQUENCE [LARGE SCALE GENOMIC DNA]</scope>
</reference>
<proteinExistence type="predicted"/>